<dbReference type="PANTHER" id="PTHR12015:SF198">
    <property type="entry name" value="PLATELET BASIC PROTEIN"/>
    <property type="match status" value="1"/>
</dbReference>
<comment type="caution">
    <text evidence="4">The sequence shown here is derived from an EMBL/GenBank/DDBJ whole genome shotgun (WGS) entry which is preliminary data.</text>
</comment>
<dbReference type="GO" id="GO:0006955">
    <property type="term" value="P:immune response"/>
    <property type="evidence" value="ECO:0007669"/>
    <property type="project" value="InterPro"/>
</dbReference>
<dbReference type="Gene3D" id="2.40.50.40">
    <property type="match status" value="1"/>
</dbReference>
<reference evidence="4 5" key="2">
    <citation type="journal article" date="2023" name="Mol. Biol. Evol.">
        <title>Genomics of Secondarily Temperate Adaptation in the Only Non-Antarctic Icefish.</title>
        <authorList>
            <person name="Rivera-Colon A.G."/>
            <person name="Rayamajhi N."/>
            <person name="Minhas B.F."/>
            <person name="Madrigal G."/>
            <person name="Bilyk K.T."/>
            <person name="Yoon V."/>
            <person name="Hune M."/>
            <person name="Gregory S."/>
            <person name="Cheng C.H.C."/>
            <person name="Catchen J.M."/>
        </authorList>
    </citation>
    <scope>NUCLEOTIDE SEQUENCE [LARGE SCALE GENOMIC DNA]</scope>
    <source>
        <strain evidence="4">JMC-PN-2008</strain>
    </source>
</reference>
<dbReference type="Pfam" id="PF00048">
    <property type="entry name" value="IL8"/>
    <property type="match status" value="1"/>
</dbReference>
<feature type="signal peptide" evidence="2">
    <location>
        <begin position="1"/>
        <end position="19"/>
    </location>
</feature>
<evidence type="ECO:0000256" key="1">
    <source>
        <dbReference type="ARBA" id="ARBA00022514"/>
    </source>
</evidence>
<evidence type="ECO:0000313" key="4">
    <source>
        <dbReference type="EMBL" id="KAK5874394.1"/>
    </source>
</evidence>
<dbReference type="SMART" id="SM00199">
    <property type="entry name" value="SCY"/>
    <property type="match status" value="1"/>
</dbReference>
<dbReference type="InterPro" id="IPR036048">
    <property type="entry name" value="Interleukin_8-like_sf"/>
</dbReference>
<keyword evidence="2" id="KW-0732">Signal</keyword>
<reference evidence="4 5" key="1">
    <citation type="journal article" date="2023" name="Genes (Basel)">
        <title>Chromosome-Level Genome Assembly and Circadian Gene Repertoire of the Patagonia Blennie Eleginops maclovinus-The Closest Ancestral Proxy of Antarctic Cryonotothenioids.</title>
        <authorList>
            <person name="Cheng C.C."/>
            <person name="Rivera-Colon A.G."/>
            <person name="Minhas B.F."/>
            <person name="Wilson L."/>
            <person name="Rayamajhi N."/>
            <person name="Vargas-Chacoff L."/>
            <person name="Catchen J.M."/>
        </authorList>
    </citation>
    <scope>NUCLEOTIDE SEQUENCE [LARGE SCALE GENOMIC DNA]</scope>
    <source>
        <strain evidence="4">JMC-PN-2008</strain>
    </source>
</reference>
<accession>A0AAN8AY04</accession>
<gene>
    <name evidence="4" type="ORF">PBY51_019340</name>
</gene>
<evidence type="ECO:0000313" key="5">
    <source>
        <dbReference type="Proteomes" id="UP001346869"/>
    </source>
</evidence>
<sequence>MQTLVTLVLLTCFMLHCSAGPVAPSASRVGCCLGFNQTKIPRAAVKHMAMTLSDCPSKAIVITTVCGANFCIDPNWKFAKKQFALFQNSPSRNGFNSKKCRK</sequence>
<organism evidence="4 5">
    <name type="scientific">Eleginops maclovinus</name>
    <name type="common">Patagonian blennie</name>
    <name type="synonym">Eleginus maclovinus</name>
    <dbReference type="NCBI Taxonomy" id="56733"/>
    <lineage>
        <taxon>Eukaryota</taxon>
        <taxon>Metazoa</taxon>
        <taxon>Chordata</taxon>
        <taxon>Craniata</taxon>
        <taxon>Vertebrata</taxon>
        <taxon>Euteleostomi</taxon>
        <taxon>Actinopterygii</taxon>
        <taxon>Neopterygii</taxon>
        <taxon>Teleostei</taxon>
        <taxon>Neoteleostei</taxon>
        <taxon>Acanthomorphata</taxon>
        <taxon>Eupercaria</taxon>
        <taxon>Perciformes</taxon>
        <taxon>Notothenioidei</taxon>
        <taxon>Eleginopidae</taxon>
        <taxon>Eleginops</taxon>
    </lineage>
</organism>
<feature type="chain" id="PRO_5043013410" description="Chemokine interleukin-8-like domain-containing protein" evidence="2">
    <location>
        <begin position="20"/>
        <end position="102"/>
    </location>
</feature>
<keyword evidence="5" id="KW-1185">Reference proteome</keyword>
<dbReference type="GO" id="GO:0008009">
    <property type="term" value="F:chemokine activity"/>
    <property type="evidence" value="ECO:0007669"/>
    <property type="project" value="InterPro"/>
</dbReference>
<evidence type="ECO:0000256" key="2">
    <source>
        <dbReference type="SAM" id="SignalP"/>
    </source>
</evidence>
<proteinExistence type="predicted"/>
<evidence type="ECO:0000259" key="3">
    <source>
        <dbReference type="SMART" id="SM00199"/>
    </source>
</evidence>
<dbReference type="AlphaFoldDB" id="A0AAN8AY04"/>
<dbReference type="EMBL" id="JAUZQC010000003">
    <property type="protein sequence ID" value="KAK5874394.1"/>
    <property type="molecule type" value="Genomic_DNA"/>
</dbReference>
<dbReference type="PANTHER" id="PTHR12015">
    <property type="entry name" value="SMALL INDUCIBLE CYTOKINE A"/>
    <property type="match status" value="1"/>
</dbReference>
<feature type="domain" description="Chemokine interleukin-8-like" evidence="3">
    <location>
        <begin position="28"/>
        <end position="86"/>
    </location>
</feature>
<name>A0AAN8AY04_ELEMC</name>
<keyword evidence="1" id="KW-0202">Cytokine</keyword>
<dbReference type="InterPro" id="IPR039809">
    <property type="entry name" value="Chemokine_b/g/d"/>
</dbReference>
<dbReference type="Proteomes" id="UP001346869">
    <property type="component" value="Unassembled WGS sequence"/>
</dbReference>
<dbReference type="SUPFAM" id="SSF54117">
    <property type="entry name" value="Interleukin 8-like chemokines"/>
    <property type="match status" value="1"/>
</dbReference>
<protein>
    <recommendedName>
        <fullName evidence="3">Chemokine interleukin-8-like domain-containing protein</fullName>
    </recommendedName>
</protein>
<dbReference type="GO" id="GO:0005615">
    <property type="term" value="C:extracellular space"/>
    <property type="evidence" value="ECO:0007669"/>
    <property type="project" value="UniProtKB-KW"/>
</dbReference>
<dbReference type="InterPro" id="IPR001811">
    <property type="entry name" value="Chemokine_IL8-like_dom"/>
</dbReference>